<sequence>MADYNSTPREPRDPRDAAAAGSAADAGSAHAVSAGSHSAAGTATPVRTDDNHAQTPVPSSHAKGTADGPQRRGVKRPGDRVFEFLSTASAALITIFIAAIGLFLILRAVPALNNNADGLLGFFTYSGPWDTANVKAMHFGIPNLLAATVTMSLLALIIAMPIALGIAIFLSNYAPKGLVKPMGYLVDMLAAVPSIVYGLWGWLVLGPFLAKFYDWLHGWAGNFFLFETYSNSPSFATGRNMFTGGVVLAVMILPIIAATAREVFVQTPKGHIESALALGATRWEVVRMTVLPFGLSGYISGAMLGLGRALGETMALYMVVSPSTEFRFSLFDGGTTFATAIANAAPEFNNPTKAGAYIAAGLVLFFLTFVVNAIARAMVSKKS</sequence>
<keyword evidence="5 10" id="KW-0592">Phosphate transport</keyword>
<dbReference type="InterPro" id="IPR011864">
    <property type="entry name" value="Phosphate_PstC"/>
</dbReference>
<proteinExistence type="inferred from homology"/>
<evidence type="ECO:0000256" key="8">
    <source>
        <dbReference type="ARBA" id="ARBA00023136"/>
    </source>
</evidence>
<dbReference type="InterPro" id="IPR051124">
    <property type="entry name" value="Phosphate_Transport_Permease"/>
</dbReference>
<evidence type="ECO:0000256" key="7">
    <source>
        <dbReference type="ARBA" id="ARBA00022989"/>
    </source>
</evidence>
<dbReference type="RefSeq" id="WP_022863043.1">
    <property type="nucleotide sequence ID" value="NZ_ATVG01000006.1"/>
</dbReference>
<comment type="subcellular location">
    <subcellularLocation>
        <location evidence="1 9">Cell membrane</location>
        <topology evidence="1 9">Multi-pass membrane protein</topology>
    </subcellularLocation>
</comment>
<gene>
    <name evidence="13" type="primary">pstC</name>
    <name evidence="13" type="ORF">CMASS_08615</name>
</gene>
<feature type="transmembrane region" description="Helical" evidence="9">
    <location>
        <begin position="241"/>
        <end position="264"/>
    </location>
</feature>
<evidence type="ECO:0000256" key="9">
    <source>
        <dbReference type="RuleBase" id="RU363032"/>
    </source>
</evidence>
<evidence type="ECO:0000256" key="5">
    <source>
        <dbReference type="ARBA" id="ARBA00022592"/>
    </source>
</evidence>
<feature type="transmembrane region" description="Helical" evidence="9">
    <location>
        <begin position="285"/>
        <end position="306"/>
    </location>
</feature>
<evidence type="ECO:0000256" key="10">
    <source>
        <dbReference type="RuleBase" id="RU363054"/>
    </source>
</evidence>
<dbReference type="CDD" id="cd06261">
    <property type="entry name" value="TM_PBP2"/>
    <property type="match status" value="1"/>
</dbReference>
<comment type="similarity">
    <text evidence="2 10">Belongs to the binding-protein-dependent transport system permease family. CysTW subfamily.</text>
</comment>
<evidence type="ECO:0000256" key="2">
    <source>
        <dbReference type="ARBA" id="ARBA00007069"/>
    </source>
</evidence>
<dbReference type="PANTHER" id="PTHR30425:SF1">
    <property type="entry name" value="PHOSPHATE TRANSPORT SYSTEM PERMEASE PROTEIN PSTC"/>
    <property type="match status" value="1"/>
</dbReference>
<dbReference type="PANTHER" id="PTHR30425">
    <property type="entry name" value="PHOSPHATE TRANSPORT SYSTEM PERMEASE PROTEIN PST"/>
    <property type="match status" value="1"/>
</dbReference>
<dbReference type="Pfam" id="PF00528">
    <property type="entry name" value="BPD_transp_1"/>
    <property type="match status" value="1"/>
</dbReference>
<dbReference type="NCBIfam" id="TIGR02138">
    <property type="entry name" value="phosphate_pstC"/>
    <property type="match status" value="1"/>
</dbReference>
<name>A0ABY7UA70_9CORY</name>
<evidence type="ECO:0000256" key="11">
    <source>
        <dbReference type="SAM" id="MobiDB-lite"/>
    </source>
</evidence>
<feature type="compositionally biased region" description="Low complexity" evidence="11">
    <location>
        <begin position="17"/>
        <end position="44"/>
    </location>
</feature>
<evidence type="ECO:0000313" key="14">
    <source>
        <dbReference type="Proteomes" id="UP001220064"/>
    </source>
</evidence>
<reference evidence="13 14" key="1">
    <citation type="submission" date="2020-10" db="EMBL/GenBank/DDBJ databases">
        <title>Complete genome sequence of Corynebacterium massiliense DSM 45435, type strain of Corynebacterium massiliense.</title>
        <authorList>
            <person name="Busche T."/>
            <person name="Kalinowski J."/>
            <person name="Ruckert C."/>
        </authorList>
    </citation>
    <scope>NUCLEOTIDE SEQUENCE [LARGE SCALE GENOMIC DNA]</scope>
    <source>
        <strain evidence="13 14">DSM 45435</strain>
    </source>
</reference>
<protein>
    <recommendedName>
        <fullName evidence="10">Phosphate transport system permease protein</fullName>
    </recommendedName>
</protein>
<evidence type="ECO:0000256" key="3">
    <source>
        <dbReference type="ARBA" id="ARBA00022448"/>
    </source>
</evidence>
<feature type="transmembrane region" description="Helical" evidence="9">
    <location>
        <begin position="81"/>
        <end position="106"/>
    </location>
</feature>
<dbReference type="InterPro" id="IPR035906">
    <property type="entry name" value="MetI-like_sf"/>
</dbReference>
<keyword evidence="14" id="KW-1185">Reference proteome</keyword>
<accession>A0ABY7UA70</accession>
<keyword evidence="4 10" id="KW-1003">Cell membrane</keyword>
<evidence type="ECO:0000256" key="1">
    <source>
        <dbReference type="ARBA" id="ARBA00004651"/>
    </source>
</evidence>
<comment type="function">
    <text evidence="10">Part of the binding-protein-dependent transport system for phosphate; probably responsible for the translocation of the substrate across the membrane.</text>
</comment>
<organism evidence="13 14">
    <name type="scientific">Corynebacterium massiliense DSM 45435</name>
    <dbReference type="NCBI Taxonomy" id="1121364"/>
    <lineage>
        <taxon>Bacteria</taxon>
        <taxon>Bacillati</taxon>
        <taxon>Actinomycetota</taxon>
        <taxon>Actinomycetes</taxon>
        <taxon>Mycobacteriales</taxon>
        <taxon>Corynebacteriaceae</taxon>
        <taxon>Corynebacterium</taxon>
    </lineage>
</organism>
<feature type="transmembrane region" description="Helical" evidence="9">
    <location>
        <begin position="144"/>
        <end position="170"/>
    </location>
</feature>
<dbReference type="SUPFAM" id="SSF161098">
    <property type="entry name" value="MetI-like"/>
    <property type="match status" value="1"/>
</dbReference>
<feature type="transmembrane region" description="Helical" evidence="9">
    <location>
        <begin position="182"/>
        <end position="205"/>
    </location>
</feature>
<keyword evidence="3 9" id="KW-0813">Transport</keyword>
<dbReference type="EMBL" id="CP063189">
    <property type="protein sequence ID" value="WCZ33138.1"/>
    <property type="molecule type" value="Genomic_DNA"/>
</dbReference>
<feature type="transmembrane region" description="Helical" evidence="9">
    <location>
        <begin position="354"/>
        <end position="375"/>
    </location>
</feature>
<evidence type="ECO:0000256" key="6">
    <source>
        <dbReference type="ARBA" id="ARBA00022692"/>
    </source>
</evidence>
<dbReference type="InterPro" id="IPR000515">
    <property type="entry name" value="MetI-like"/>
</dbReference>
<evidence type="ECO:0000256" key="4">
    <source>
        <dbReference type="ARBA" id="ARBA00022475"/>
    </source>
</evidence>
<dbReference type="Proteomes" id="UP001220064">
    <property type="component" value="Chromosome"/>
</dbReference>
<feature type="region of interest" description="Disordered" evidence="11">
    <location>
        <begin position="1"/>
        <end position="74"/>
    </location>
</feature>
<keyword evidence="7 9" id="KW-1133">Transmembrane helix</keyword>
<keyword evidence="6 9" id="KW-0812">Transmembrane</keyword>
<dbReference type="Gene3D" id="1.10.3720.10">
    <property type="entry name" value="MetI-like"/>
    <property type="match status" value="1"/>
</dbReference>
<evidence type="ECO:0000259" key="12">
    <source>
        <dbReference type="PROSITE" id="PS50928"/>
    </source>
</evidence>
<dbReference type="PROSITE" id="PS50928">
    <property type="entry name" value="ABC_TM1"/>
    <property type="match status" value="1"/>
</dbReference>
<keyword evidence="8 9" id="KW-0472">Membrane</keyword>
<feature type="domain" description="ABC transmembrane type-1" evidence="12">
    <location>
        <begin position="145"/>
        <end position="375"/>
    </location>
</feature>
<evidence type="ECO:0000313" key="13">
    <source>
        <dbReference type="EMBL" id="WCZ33138.1"/>
    </source>
</evidence>